<accession>A0AAD4F1R0</accession>
<keyword evidence="2" id="KW-1185">Reference proteome</keyword>
<protein>
    <submittedName>
        <fullName evidence="1">Uncharacterized protein</fullName>
    </submittedName>
</protein>
<dbReference type="Proteomes" id="UP001197093">
    <property type="component" value="Unassembled WGS sequence"/>
</dbReference>
<evidence type="ECO:0000313" key="2">
    <source>
        <dbReference type="Proteomes" id="UP001197093"/>
    </source>
</evidence>
<reference evidence="1" key="1">
    <citation type="submission" date="2023-02" db="EMBL/GenBank/DDBJ databases">
        <authorList>
            <person name="Palmer J.M."/>
        </authorList>
    </citation>
    <scope>NUCLEOTIDE SEQUENCE</scope>
    <source>
        <strain evidence="1">FW57</strain>
    </source>
</reference>
<dbReference type="AlphaFoldDB" id="A0AAD4F1R0"/>
<name>A0AAD4F1R0_9PEZI</name>
<organism evidence="1 2">
    <name type="scientific">Staphylotrichum longicolle</name>
    <dbReference type="NCBI Taxonomy" id="669026"/>
    <lineage>
        <taxon>Eukaryota</taxon>
        <taxon>Fungi</taxon>
        <taxon>Dikarya</taxon>
        <taxon>Ascomycota</taxon>
        <taxon>Pezizomycotina</taxon>
        <taxon>Sordariomycetes</taxon>
        <taxon>Sordariomycetidae</taxon>
        <taxon>Sordariales</taxon>
        <taxon>Chaetomiaceae</taxon>
        <taxon>Staphylotrichum</taxon>
    </lineage>
</organism>
<evidence type="ECO:0000313" key="1">
    <source>
        <dbReference type="EMBL" id="KAG7289223.1"/>
    </source>
</evidence>
<comment type="caution">
    <text evidence="1">The sequence shown here is derived from an EMBL/GenBank/DDBJ whole genome shotgun (WGS) entry which is preliminary data.</text>
</comment>
<dbReference type="EMBL" id="JAHCVI010000002">
    <property type="protein sequence ID" value="KAG7289223.1"/>
    <property type="molecule type" value="Genomic_DNA"/>
</dbReference>
<proteinExistence type="predicted"/>
<sequence length="118" mass="14113">MIGLTEDQQVRWAYHYEPYNLNVIRSKDRPPPDDDSAQIYFRDLNGSVVDKRDSWRSNYWELSQISTPRGTDWYAAVDYNKKDWDQSKVNFYYYLYGSGGEGQYIYVAEDGIWENNRQ</sequence>
<gene>
    <name evidence="1" type="ORF">NEMBOFW57_005588</name>
</gene>